<dbReference type="InterPro" id="IPR022040">
    <property type="entry name" value="MKT1_N"/>
</dbReference>
<keyword evidence="1" id="KW-0810">Translation regulation</keyword>
<accession>A0AAV9HXD4</accession>
<dbReference type="GO" id="GO:0003730">
    <property type="term" value="F:mRNA 3'-UTR binding"/>
    <property type="evidence" value="ECO:0007669"/>
    <property type="project" value="TreeGrafter"/>
</dbReference>
<proteinExistence type="inferred from homology"/>
<gene>
    <name evidence="5" type="ORF">QBC42DRAFT_262871</name>
</gene>
<reference evidence="5" key="1">
    <citation type="journal article" date="2023" name="Mol. Phylogenet. Evol.">
        <title>Genome-scale phylogeny and comparative genomics of the fungal order Sordariales.</title>
        <authorList>
            <person name="Hensen N."/>
            <person name="Bonometti L."/>
            <person name="Westerberg I."/>
            <person name="Brannstrom I.O."/>
            <person name="Guillou S."/>
            <person name="Cros-Aarteil S."/>
            <person name="Calhoun S."/>
            <person name="Haridas S."/>
            <person name="Kuo A."/>
            <person name="Mondo S."/>
            <person name="Pangilinan J."/>
            <person name="Riley R."/>
            <person name="LaButti K."/>
            <person name="Andreopoulos B."/>
            <person name="Lipzen A."/>
            <person name="Chen C."/>
            <person name="Yan M."/>
            <person name="Daum C."/>
            <person name="Ng V."/>
            <person name="Clum A."/>
            <person name="Steindorff A."/>
            <person name="Ohm R.A."/>
            <person name="Martin F."/>
            <person name="Silar P."/>
            <person name="Natvig D.O."/>
            <person name="Lalanne C."/>
            <person name="Gautier V."/>
            <person name="Ament-Velasquez S.L."/>
            <person name="Kruys A."/>
            <person name="Hutchinson M.I."/>
            <person name="Powell A.J."/>
            <person name="Barry K."/>
            <person name="Miller A.N."/>
            <person name="Grigoriev I.V."/>
            <person name="Debuchy R."/>
            <person name="Gladieux P."/>
            <person name="Hiltunen Thoren M."/>
            <person name="Johannesson H."/>
        </authorList>
    </citation>
    <scope>NUCLEOTIDE SEQUENCE</scope>
    <source>
        <strain evidence="5">PSN324</strain>
    </source>
</reference>
<dbReference type="InterPro" id="IPR037314">
    <property type="entry name" value="MKT1_H3TH"/>
</dbReference>
<dbReference type="Pfam" id="PF12246">
    <property type="entry name" value="MKT1_C"/>
    <property type="match status" value="1"/>
</dbReference>
<evidence type="ECO:0000256" key="1">
    <source>
        <dbReference type="ARBA" id="ARBA00022845"/>
    </source>
</evidence>
<evidence type="ECO:0000313" key="5">
    <source>
        <dbReference type="EMBL" id="KAK4464810.1"/>
    </source>
</evidence>
<dbReference type="EMBL" id="MU864945">
    <property type="protein sequence ID" value="KAK4464810.1"/>
    <property type="molecule type" value="Genomic_DNA"/>
</dbReference>
<keyword evidence="6" id="KW-1185">Reference proteome</keyword>
<dbReference type="PRINTS" id="PR00853">
    <property type="entry name" value="XPGRADSUPER"/>
</dbReference>
<dbReference type="Gene3D" id="3.40.50.1010">
    <property type="entry name" value="5'-nuclease"/>
    <property type="match status" value="1"/>
</dbReference>
<protein>
    <submittedName>
        <fullName evidence="5">Protein MKT1</fullName>
    </submittedName>
</protein>
<dbReference type="GO" id="GO:0006417">
    <property type="term" value="P:regulation of translation"/>
    <property type="evidence" value="ECO:0007669"/>
    <property type="project" value="UniProtKB-KW"/>
</dbReference>
<dbReference type="SUPFAM" id="SSF88723">
    <property type="entry name" value="PIN domain-like"/>
    <property type="match status" value="1"/>
</dbReference>
<dbReference type="Proteomes" id="UP001321749">
    <property type="component" value="Unassembled WGS sequence"/>
</dbReference>
<dbReference type="CDD" id="cd09858">
    <property type="entry name" value="PIN_MKT1"/>
    <property type="match status" value="1"/>
</dbReference>
<dbReference type="InterPro" id="IPR006084">
    <property type="entry name" value="XPG/Rad2"/>
</dbReference>
<dbReference type="InterPro" id="IPR022039">
    <property type="entry name" value="MKT1_C"/>
</dbReference>
<dbReference type="InterPro" id="IPR029060">
    <property type="entry name" value="PIN-like_dom_sf"/>
</dbReference>
<reference evidence="5" key="2">
    <citation type="submission" date="2023-06" db="EMBL/GenBank/DDBJ databases">
        <authorList>
            <consortium name="Lawrence Berkeley National Laboratory"/>
            <person name="Mondo S.J."/>
            <person name="Hensen N."/>
            <person name="Bonometti L."/>
            <person name="Westerberg I."/>
            <person name="Brannstrom I.O."/>
            <person name="Guillou S."/>
            <person name="Cros-Aarteil S."/>
            <person name="Calhoun S."/>
            <person name="Haridas S."/>
            <person name="Kuo A."/>
            <person name="Pangilinan J."/>
            <person name="Riley R."/>
            <person name="Labutti K."/>
            <person name="Andreopoulos B."/>
            <person name="Lipzen A."/>
            <person name="Chen C."/>
            <person name="Yanf M."/>
            <person name="Daum C."/>
            <person name="Ng V."/>
            <person name="Clum A."/>
            <person name="Steindorff A."/>
            <person name="Ohm R."/>
            <person name="Martin F."/>
            <person name="Silar P."/>
            <person name="Natvig D."/>
            <person name="Lalanne C."/>
            <person name="Gautier V."/>
            <person name="Ament-Velasquez S.L."/>
            <person name="Kruys A."/>
            <person name="Hutchinson M.I."/>
            <person name="Powell A.J."/>
            <person name="Barry K."/>
            <person name="Miller A.N."/>
            <person name="Grigoriev I.V."/>
            <person name="Debuchy R."/>
            <person name="Gladieux P."/>
            <person name="Thoren M.H."/>
            <person name="Johannesson H."/>
        </authorList>
    </citation>
    <scope>NUCLEOTIDE SEQUENCE</scope>
    <source>
        <strain evidence="5">PSN324</strain>
    </source>
</reference>
<name>A0AAV9HXD4_9PEZI</name>
<feature type="domain" description="Post-transcriptional regulator MKT1 N-terminal" evidence="4">
    <location>
        <begin position="314"/>
        <end position="402"/>
    </location>
</feature>
<dbReference type="Pfam" id="PF12247">
    <property type="entry name" value="MKT1_N"/>
    <property type="match status" value="1"/>
</dbReference>
<evidence type="ECO:0000256" key="2">
    <source>
        <dbReference type="ARBA" id="ARBA00024023"/>
    </source>
</evidence>
<comment type="caution">
    <text evidence="5">The sequence shown here is derived from an EMBL/GenBank/DDBJ whole genome shotgun (WGS) entry which is preliminary data.</text>
</comment>
<dbReference type="PANTHER" id="PTHR11081:SF32">
    <property type="entry name" value="POST-TRANSCRIPTIONAL REGULATOR MKT1"/>
    <property type="match status" value="1"/>
</dbReference>
<evidence type="ECO:0000313" key="6">
    <source>
        <dbReference type="Proteomes" id="UP001321749"/>
    </source>
</evidence>
<sequence length="736" mass="83108">MPTLNEDYTIATQAVDYPVSELEDTSIAVDATYYLQLQLDEQPNEPLLSALGGVTGIQSRIELDLSLWEKHKVTPFFIFDGQPLTGQDEVTSKRGREANSKTDLAWELYFNSKPHEAVKAFGQNTSAFRPQTFYRLLQGILKARGLHFLVAPFKAAGQIAYFDFTNSDQVAGIMGPVELMLYPIHDVVIRSIDWEQQLVYGISKPSVLKFLNVSESVFVDAMLMTGTSFLPQFPPLEDPNLVKNQPASVFDAVNMLRTAEKSVTMICTTFHDILKSKDPNWLDKYRKARLAVEHFIYIDESGEVKVNKPETLTEDHHTYLGLQLPAELFHYLNTGLIQPRILSSITHTQLHVLPTLDGTYPPEYRKLVTEQTIRIKEAALSLLTPRLNRGLGFKPVSMKVWYDSNYSNTIRSTPENKDSSNKFSSWNVQEDAIKKHFPDFVHGSILSEVLALQKPEFAALTKSSKDKDKDAKVRGLSSPMIKSFTLWRFLHIRGYVDDQHQLTAWGSALAAALTAMQPVVAKYEEVPHLFESVLVGMELIRFDLLNAKNKHEELRGLPMNGTEEDQQSLLLISRCATLLKMRHESFGYTGPLSKSLLAFRSLASELRSADRDLVEAILAFTFMVAQADRRRSDNWELSASLPFLFDPDVGLGIAVKTFFDDVAANDEELENKKKTFPGLYVPFATHFFEDLDITCKLFEALHAGVQALPDREFPAADRPVWANAAKYLQLRDVSRV</sequence>
<dbReference type="PANTHER" id="PTHR11081">
    <property type="entry name" value="FLAP ENDONUCLEASE FAMILY MEMBER"/>
    <property type="match status" value="1"/>
</dbReference>
<dbReference type="AlphaFoldDB" id="A0AAV9HXD4"/>
<feature type="domain" description="Post-transcriptional regulator MKT1 C-terminal" evidence="3">
    <location>
        <begin position="488"/>
        <end position="729"/>
    </location>
</feature>
<organism evidence="5 6">
    <name type="scientific">Cladorrhinum samala</name>
    <dbReference type="NCBI Taxonomy" id="585594"/>
    <lineage>
        <taxon>Eukaryota</taxon>
        <taxon>Fungi</taxon>
        <taxon>Dikarya</taxon>
        <taxon>Ascomycota</taxon>
        <taxon>Pezizomycotina</taxon>
        <taxon>Sordariomycetes</taxon>
        <taxon>Sordariomycetidae</taxon>
        <taxon>Sordariales</taxon>
        <taxon>Podosporaceae</taxon>
        <taxon>Cladorrhinum</taxon>
    </lineage>
</organism>
<evidence type="ECO:0000259" key="4">
    <source>
        <dbReference type="Pfam" id="PF12247"/>
    </source>
</evidence>
<dbReference type="CDD" id="cd09902">
    <property type="entry name" value="H3TH_MKT1"/>
    <property type="match status" value="1"/>
</dbReference>
<evidence type="ECO:0000259" key="3">
    <source>
        <dbReference type="Pfam" id="PF12246"/>
    </source>
</evidence>
<comment type="similarity">
    <text evidence="2">Belongs to the XPG/RAD2 endonuclease family.</text>
</comment>